<accession>A0A811K9M2</accession>
<sequence length="327" mass="35981">MFARLNDSTPSTKKQVTLALSLNCNHAREPAVPSDQFNPTATPAAPLQRRRTIVRQKRVAEVKPKLSMDLRGLTVADSAPSQLAWDFLRRKLTPQPLSVDHSATLWARRRSSQPSADWTASQDARVGFDLPEGLSCDSGSMARRKHSLWGMSAAQLQFLREQHEKEREERQRSAYEQELLELQLQHQYWLMQQHNYRAPKHQHLLQKRSQPPMYYHNVSAVISGPYAQNPALVQHSQTQMFGGRKATQAGFLNALPIRAATVAGPGTAAAAAAAVAAATASSAGAFRTAPNGGILPPNKRDSMAAIADLLVATGGGRKPPRYAYCNY</sequence>
<dbReference type="AlphaFoldDB" id="A0A811K9M2"/>
<dbReference type="Proteomes" id="UP000659654">
    <property type="component" value="Unassembled WGS sequence"/>
</dbReference>
<evidence type="ECO:0000313" key="2">
    <source>
        <dbReference type="EMBL" id="CAD5212089.1"/>
    </source>
</evidence>
<keyword evidence="3" id="KW-1185">Reference proteome</keyword>
<organism evidence="2 3">
    <name type="scientific">Bursaphelenchus xylophilus</name>
    <name type="common">Pinewood nematode worm</name>
    <name type="synonym">Aphelenchoides xylophilus</name>
    <dbReference type="NCBI Taxonomy" id="6326"/>
    <lineage>
        <taxon>Eukaryota</taxon>
        <taxon>Metazoa</taxon>
        <taxon>Ecdysozoa</taxon>
        <taxon>Nematoda</taxon>
        <taxon>Chromadorea</taxon>
        <taxon>Rhabditida</taxon>
        <taxon>Tylenchina</taxon>
        <taxon>Tylenchomorpha</taxon>
        <taxon>Aphelenchoidea</taxon>
        <taxon>Aphelenchoididae</taxon>
        <taxon>Bursaphelenchus</taxon>
    </lineage>
</organism>
<dbReference type="Proteomes" id="UP000582659">
    <property type="component" value="Unassembled WGS sequence"/>
</dbReference>
<dbReference type="EMBL" id="CAJFDI010000001">
    <property type="protein sequence ID" value="CAD5212089.1"/>
    <property type="molecule type" value="Genomic_DNA"/>
</dbReference>
<dbReference type="EMBL" id="CAJFCV020000001">
    <property type="protein sequence ID" value="CAG9089775.1"/>
    <property type="molecule type" value="Genomic_DNA"/>
</dbReference>
<keyword evidence="1" id="KW-0175">Coiled coil</keyword>
<feature type="coiled-coil region" evidence="1">
    <location>
        <begin position="158"/>
        <end position="185"/>
    </location>
</feature>
<comment type="caution">
    <text evidence="2">The sequence shown here is derived from an EMBL/GenBank/DDBJ whole genome shotgun (WGS) entry which is preliminary data.</text>
</comment>
<name>A0A811K9M2_BURXY</name>
<proteinExistence type="predicted"/>
<reference evidence="2" key="1">
    <citation type="submission" date="2020-09" db="EMBL/GenBank/DDBJ databases">
        <authorList>
            <person name="Kikuchi T."/>
        </authorList>
    </citation>
    <scope>NUCLEOTIDE SEQUENCE</scope>
    <source>
        <strain evidence="2">Ka4C1</strain>
    </source>
</reference>
<dbReference type="OrthoDB" id="10417717at2759"/>
<evidence type="ECO:0000256" key="1">
    <source>
        <dbReference type="SAM" id="Coils"/>
    </source>
</evidence>
<gene>
    <name evidence="2" type="ORF">BXYJ_LOCUS2745</name>
</gene>
<evidence type="ECO:0000313" key="3">
    <source>
        <dbReference type="Proteomes" id="UP000659654"/>
    </source>
</evidence>
<protein>
    <submittedName>
        <fullName evidence="2">(pine wood nematode) hypothetical protein</fullName>
    </submittedName>
</protein>